<protein>
    <submittedName>
        <fullName evidence="1">Uncharacterized protein</fullName>
    </submittedName>
</protein>
<accession>A0ABR0NQH6</accession>
<proteinExistence type="predicted"/>
<sequence length="95" mass="11000">MRKMLKEITEVLTPREEVVHDVPNLDPKDPCIIINHPKLEKVLAEEINKFDWFSYEKGNKARENKTSRDMEGRKIEAIIPQKLFGVGSDLVPNDL</sequence>
<name>A0ABR0NQH6_GOSAR</name>
<organism evidence="1 2">
    <name type="scientific">Gossypium arboreum</name>
    <name type="common">Tree cotton</name>
    <name type="synonym">Gossypium nanking</name>
    <dbReference type="NCBI Taxonomy" id="29729"/>
    <lineage>
        <taxon>Eukaryota</taxon>
        <taxon>Viridiplantae</taxon>
        <taxon>Streptophyta</taxon>
        <taxon>Embryophyta</taxon>
        <taxon>Tracheophyta</taxon>
        <taxon>Spermatophyta</taxon>
        <taxon>Magnoliopsida</taxon>
        <taxon>eudicotyledons</taxon>
        <taxon>Gunneridae</taxon>
        <taxon>Pentapetalae</taxon>
        <taxon>rosids</taxon>
        <taxon>malvids</taxon>
        <taxon>Malvales</taxon>
        <taxon>Malvaceae</taxon>
        <taxon>Malvoideae</taxon>
        <taxon>Gossypium</taxon>
    </lineage>
</organism>
<keyword evidence="2" id="KW-1185">Reference proteome</keyword>
<evidence type="ECO:0000313" key="1">
    <source>
        <dbReference type="EMBL" id="KAK5802764.1"/>
    </source>
</evidence>
<dbReference type="EMBL" id="JARKNE010000009">
    <property type="protein sequence ID" value="KAK5802764.1"/>
    <property type="molecule type" value="Genomic_DNA"/>
</dbReference>
<comment type="caution">
    <text evidence="1">The sequence shown here is derived from an EMBL/GenBank/DDBJ whole genome shotgun (WGS) entry which is preliminary data.</text>
</comment>
<dbReference type="Proteomes" id="UP001358586">
    <property type="component" value="Chromosome 9"/>
</dbReference>
<evidence type="ECO:0000313" key="2">
    <source>
        <dbReference type="Proteomes" id="UP001358586"/>
    </source>
</evidence>
<gene>
    <name evidence="1" type="ORF">PVK06_030384</name>
</gene>
<reference evidence="1 2" key="1">
    <citation type="submission" date="2023-03" db="EMBL/GenBank/DDBJ databases">
        <title>WGS of Gossypium arboreum.</title>
        <authorList>
            <person name="Yu D."/>
        </authorList>
    </citation>
    <scope>NUCLEOTIDE SEQUENCE [LARGE SCALE GENOMIC DNA]</scope>
    <source>
        <tissue evidence="1">Leaf</tissue>
    </source>
</reference>